<proteinExistence type="predicted"/>
<evidence type="ECO:0000313" key="2">
    <source>
        <dbReference type="Proteomes" id="UP001165960"/>
    </source>
</evidence>
<protein>
    <submittedName>
        <fullName evidence="1">Uncharacterized protein</fullName>
    </submittedName>
</protein>
<comment type="caution">
    <text evidence="1">The sequence shown here is derived from an EMBL/GenBank/DDBJ whole genome shotgun (WGS) entry which is preliminary data.</text>
</comment>
<sequence length="675" mass="76785">MMKRGSLTSHPLETAKSRPAKGSMDTKESEIVSAKAKAIGIEDLERFVKLANAPYQELPPKEKRLFGLKEVPVYYPSEEEFLDPIKYVDSIKAEAEKFGICKIIPPASWRPRFDIDAERFHFQTRLQKLNLIGAKTRTKFNYIEKLYTYHAQQKTCLRFVTPVLRKTVDLYQLKVEVQDRGGEHEVTKDKKWAEIGEALGYTSRESKRIAESLKLLSENLITPYETYLGESYPTPSSPQNPVSCCDKCETDNDKPLIKCKDCKRVYHLGCLKPPMKTAPNSNWSCATCLDSLVQDFGFASGKKYSLCSFKRQADSFKNRRFMELKTLERAEAENLVEKEFWRLVDSPSEAVTVEYGADLHCPDYSSGFPTDPSDPLSKHPWNLTVLPSLPTSLLSWLPSDISGMTVPWVYAGMCLSTFCWHNEDHYTYSVNYHHLGDTKTWYSVPGGSAAAFERAMEEEVPELFRKQPDLLFHLSTLISPADLVKHNVPVYATDQRAGQFVITFPQAYHAGFNHGFNFNEAVNFAGADWLPFGRACVDRYSRYNWIPVFSHHELLCIAAPLVSTPSQAKLLLDEFEKMNTSESSIRTKAKFLVGTYKNVAVASTQQCVICHQYCFLSSFTCQCDISKDRVACITHLPQLCNCPIEHKVFQIHFESSKISTLISKLKRLKVKRNVS</sequence>
<name>A0ACC2SXR7_9FUNG</name>
<organism evidence="1 2">
    <name type="scientific">Entomophthora muscae</name>
    <dbReference type="NCBI Taxonomy" id="34485"/>
    <lineage>
        <taxon>Eukaryota</taxon>
        <taxon>Fungi</taxon>
        <taxon>Fungi incertae sedis</taxon>
        <taxon>Zoopagomycota</taxon>
        <taxon>Entomophthoromycotina</taxon>
        <taxon>Entomophthoromycetes</taxon>
        <taxon>Entomophthorales</taxon>
        <taxon>Entomophthoraceae</taxon>
        <taxon>Entomophthora</taxon>
    </lineage>
</organism>
<evidence type="ECO:0000313" key="1">
    <source>
        <dbReference type="EMBL" id="KAJ9067078.1"/>
    </source>
</evidence>
<keyword evidence="2" id="KW-1185">Reference proteome</keyword>
<accession>A0ACC2SXR7</accession>
<dbReference type="EMBL" id="QTSX02004267">
    <property type="protein sequence ID" value="KAJ9067078.1"/>
    <property type="molecule type" value="Genomic_DNA"/>
</dbReference>
<gene>
    <name evidence="1" type="ORF">DSO57_1002994</name>
</gene>
<dbReference type="Proteomes" id="UP001165960">
    <property type="component" value="Unassembled WGS sequence"/>
</dbReference>
<reference evidence="1" key="1">
    <citation type="submission" date="2022-04" db="EMBL/GenBank/DDBJ databases">
        <title>Genome of the entomopathogenic fungus Entomophthora muscae.</title>
        <authorList>
            <person name="Elya C."/>
            <person name="Lovett B.R."/>
            <person name="Lee E."/>
            <person name="Macias A.M."/>
            <person name="Hajek A.E."/>
            <person name="De Bivort B.L."/>
            <person name="Kasson M.T."/>
            <person name="De Fine Licht H.H."/>
            <person name="Stajich J.E."/>
        </authorList>
    </citation>
    <scope>NUCLEOTIDE SEQUENCE</scope>
    <source>
        <strain evidence="1">Berkeley</strain>
    </source>
</reference>